<evidence type="ECO:0000259" key="4">
    <source>
        <dbReference type="Pfam" id="PF04500"/>
    </source>
</evidence>
<reference evidence="5 6" key="1">
    <citation type="submission" date="2021-06" db="EMBL/GenBank/DDBJ databases">
        <title>A haploid diamondback moth (Plutella xylostella L.) genome assembly resolves 31 chromosomes and identifies a diamide resistance mutation.</title>
        <authorList>
            <person name="Ward C.M."/>
            <person name="Perry K.D."/>
            <person name="Baker G."/>
            <person name="Powis K."/>
            <person name="Heckel D.G."/>
            <person name="Baxter S.W."/>
        </authorList>
    </citation>
    <scope>NUCLEOTIDE SEQUENCE [LARGE SCALE GENOMIC DNA]</scope>
    <source>
        <strain evidence="5 6">LV</strain>
        <tissue evidence="5">Single pupa</tissue>
    </source>
</reference>
<evidence type="ECO:0000256" key="1">
    <source>
        <dbReference type="ARBA" id="ARBA00022723"/>
    </source>
</evidence>
<dbReference type="InterPro" id="IPR007588">
    <property type="entry name" value="Znf_FLYWCH"/>
</dbReference>
<comment type="caution">
    <text evidence="5">The sequence shown here is derived from an EMBL/GenBank/DDBJ whole genome shotgun (WGS) entry which is preliminary data.</text>
</comment>
<sequence length="143" mass="16499">MVTTSRGGERLVVGGHSFNRHTPGLRRPRTLWVCGRRSTARCRATVITFEGRLVKTNLRHSHGRDGGRPRWNKYELEDLHFGTSKRGKPMIIFGKHRFNKFSKTLGQKTRWVCYKWSGRDMCRAALLTVGSEIVKINNIHTHD</sequence>
<dbReference type="EMBL" id="JAHIBW010000006">
    <property type="protein sequence ID" value="KAG7309930.1"/>
    <property type="molecule type" value="Genomic_DNA"/>
</dbReference>
<accession>A0ABQ7QY25</accession>
<evidence type="ECO:0000313" key="5">
    <source>
        <dbReference type="EMBL" id="KAG7309930.1"/>
    </source>
</evidence>
<protein>
    <recommendedName>
        <fullName evidence="4">FLYWCH-type domain-containing protein</fullName>
    </recommendedName>
</protein>
<keyword evidence="1" id="KW-0479">Metal-binding</keyword>
<name>A0ABQ7QY25_PLUXY</name>
<keyword evidence="6" id="KW-1185">Reference proteome</keyword>
<evidence type="ECO:0000256" key="3">
    <source>
        <dbReference type="ARBA" id="ARBA00022833"/>
    </source>
</evidence>
<keyword evidence="2" id="KW-0863">Zinc-finger</keyword>
<dbReference type="Pfam" id="PF04500">
    <property type="entry name" value="FLYWCH"/>
    <property type="match status" value="2"/>
</dbReference>
<proteinExistence type="predicted"/>
<evidence type="ECO:0000313" key="6">
    <source>
        <dbReference type="Proteomes" id="UP000823941"/>
    </source>
</evidence>
<dbReference type="Proteomes" id="UP000823941">
    <property type="component" value="Chromosome 6"/>
</dbReference>
<feature type="domain" description="FLYWCH-type" evidence="4">
    <location>
        <begin position="83"/>
        <end position="142"/>
    </location>
</feature>
<feature type="domain" description="FLYWCH-type" evidence="4">
    <location>
        <begin position="1"/>
        <end position="62"/>
    </location>
</feature>
<organism evidence="5 6">
    <name type="scientific">Plutella xylostella</name>
    <name type="common">Diamondback moth</name>
    <name type="synonym">Plutella maculipennis</name>
    <dbReference type="NCBI Taxonomy" id="51655"/>
    <lineage>
        <taxon>Eukaryota</taxon>
        <taxon>Metazoa</taxon>
        <taxon>Ecdysozoa</taxon>
        <taxon>Arthropoda</taxon>
        <taxon>Hexapoda</taxon>
        <taxon>Insecta</taxon>
        <taxon>Pterygota</taxon>
        <taxon>Neoptera</taxon>
        <taxon>Endopterygota</taxon>
        <taxon>Lepidoptera</taxon>
        <taxon>Glossata</taxon>
        <taxon>Ditrysia</taxon>
        <taxon>Yponomeutoidea</taxon>
        <taxon>Plutellidae</taxon>
        <taxon>Plutella</taxon>
    </lineage>
</organism>
<evidence type="ECO:0000256" key="2">
    <source>
        <dbReference type="ARBA" id="ARBA00022771"/>
    </source>
</evidence>
<dbReference type="Gene3D" id="2.20.25.240">
    <property type="match status" value="2"/>
</dbReference>
<gene>
    <name evidence="5" type="ORF">JYU34_004444</name>
</gene>
<keyword evidence="3" id="KW-0862">Zinc</keyword>